<dbReference type="PROSITE" id="PS50975">
    <property type="entry name" value="ATP_GRASP"/>
    <property type="match status" value="1"/>
</dbReference>
<proteinExistence type="predicted"/>
<evidence type="ECO:0000313" key="4">
    <source>
        <dbReference type="EMBL" id="MCC2618219.1"/>
    </source>
</evidence>
<dbReference type="InterPro" id="IPR011761">
    <property type="entry name" value="ATP-grasp"/>
</dbReference>
<dbReference type="PANTHER" id="PTHR21621:SF0">
    <property type="entry name" value="BETA-CITRYLGLUTAMATE SYNTHASE B-RELATED"/>
    <property type="match status" value="1"/>
</dbReference>
<dbReference type="Proteomes" id="UP001520878">
    <property type="component" value="Unassembled WGS sequence"/>
</dbReference>
<dbReference type="InterPro" id="IPR013651">
    <property type="entry name" value="ATP-grasp_RimK-type"/>
</dbReference>
<evidence type="ECO:0000313" key="5">
    <source>
        <dbReference type="Proteomes" id="UP001520878"/>
    </source>
</evidence>
<dbReference type="Pfam" id="PF08443">
    <property type="entry name" value="RimK"/>
    <property type="match status" value="1"/>
</dbReference>
<accession>A0ABS8GEK6</accession>
<keyword evidence="2" id="KW-0547">Nucleotide-binding</keyword>
<protein>
    <recommendedName>
        <fullName evidence="3">ATP-grasp domain-containing protein</fullName>
    </recommendedName>
</protein>
<dbReference type="Gene3D" id="3.30.470.20">
    <property type="entry name" value="ATP-grasp fold, B domain"/>
    <property type="match status" value="1"/>
</dbReference>
<evidence type="ECO:0000256" key="2">
    <source>
        <dbReference type="PROSITE-ProRule" id="PRU00409"/>
    </source>
</evidence>
<comment type="caution">
    <text evidence="4">The sequence shown here is derived from an EMBL/GenBank/DDBJ whole genome shotgun (WGS) entry which is preliminary data.</text>
</comment>
<dbReference type="PANTHER" id="PTHR21621">
    <property type="entry name" value="RIBOSOMAL PROTEIN S6 MODIFICATION PROTEIN"/>
    <property type="match status" value="1"/>
</dbReference>
<sequence>MTCSIILGSERDYHAHHLANYCKKRGWLVHLFDAAAFPHRDQISWSTAPQQGWLNINGKHVGFEDIHSAFWSSLEPHALAPSLQPQQQGIALADCSAMLKTWFQWDGIFWVNSYAAIHAHRVKPRQMAVAQALGALIPKTYTGNQPAAIVSLARQFPCIFKPVFGGDHAAPLTPHHVNNGHLERVLRYAPVTVQQYIPGTNVRTYVVGQRHFSAEIRATTIDYRQDPDARIVPVTLPDKMARLALSLADSLGMVWGGIDWRLSDDGDYYFLEINPSPMFIGFERQTGFPITEALFDLLTNVTGSCHSSPEINHSAQLTPPPRHPIP</sequence>
<organism evidence="4 5">
    <name type="scientific">Fluctibacter halophilus</name>
    <dbReference type="NCBI Taxonomy" id="226011"/>
    <lineage>
        <taxon>Bacteria</taxon>
        <taxon>Pseudomonadati</taxon>
        <taxon>Pseudomonadota</taxon>
        <taxon>Gammaproteobacteria</taxon>
        <taxon>Alteromonadales</taxon>
        <taxon>Alteromonadaceae</taxon>
        <taxon>Fluctibacter</taxon>
    </lineage>
</organism>
<keyword evidence="1" id="KW-0464">Manganese</keyword>
<feature type="domain" description="ATP-grasp" evidence="3">
    <location>
        <begin position="127"/>
        <end position="299"/>
    </location>
</feature>
<name>A0ABS8GEK6_9ALTE</name>
<keyword evidence="2" id="KW-0067">ATP-binding</keyword>
<evidence type="ECO:0000259" key="3">
    <source>
        <dbReference type="PROSITE" id="PS50975"/>
    </source>
</evidence>
<dbReference type="EMBL" id="JAJEWP010000008">
    <property type="protein sequence ID" value="MCC2618219.1"/>
    <property type="molecule type" value="Genomic_DNA"/>
</dbReference>
<reference evidence="4 5" key="1">
    <citation type="submission" date="2021-10" db="EMBL/GenBank/DDBJ databases">
        <title>Draft genome of Aestuariibacter halophilus JC2043.</title>
        <authorList>
            <person name="Emsley S.A."/>
            <person name="Pfannmuller K.M."/>
            <person name="Ushijima B."/>
            <person name="Saw J.H."/>
            <person name="Videau P."/>
        </authorList>
    </citation>
    <scope>NUCLEOTIDE SEQUENCE [LARGE SCALE GENOMIC DNA]</scope>
    <source>
        <strain evidence="4 5">JC2043</strain>
    </source>
</reference>
<dbReference type="RefSeq" id="WP_229162925.1">
    <property type="nucleotide sequence ID" value="NZ_JAJEWP010000008.1"/>
</dbReference>
<dbReference type="SUPFAM" id="SSF56059">
    <property type="entry name" value="Glutathione synthetase ATP-binding domain-like"/>
    <property type="match status" value="1"/>
</dbReference>
<evidence type="ECO:0000256" key="1">
    <source>
        <dbReference type="ARBA" id="ARBA00023211"/>
    </source>
</evidence>
<keyword evidence="5" id="KW-1185">Reference proteome</keyword>
<gene>
    <name evidence="4" type="ORF">LJ739_18325</name>
</gene>